<reference evidence="1 2" key="1">
    <citation type="submission" date="2024-09" db="EMBL/GenBank/DDBJ databases">
        <authorList>
            <person name="Sun Q."/>
            <person name="Mori K."/>
        </authorList>
    </citation>
    <scope>NUCLEOTIDE SEQUENCE [LARGE SCALE GENOMIC DNA]</scope>
    <source>
        <strain evidence="1 2">TBRC 7907</strain>
    </source>
</reference>
<keyword evidence="2" id="KW-1185">Reference proteome</keyword>
<comment type="caution">
    <text evidence="1">The sequence shown here is derived from an EMBL/GenBank/DDBJ whole genome shotgun (WGS) entry which is preliminary data.</text>
</comment>
<name>A0ABV5ZTI0_9PSEU</name>
<sequence>MTSPAHQHAESAARFTGLVESASSFRTWPTSLFEQHRVDGVGLPYGHEVRLNYIPKDYVSGQDTFDKWVWLDRPFDNGKTWTQMGGDVKWRACIKERVFHCAGWH</sequence>
<evidence type="ECO:0000313" key="2">
    <source>
        <dbReference type="Proteomes" id="UP001589693"/>
    </source>
</evidence>
<organism evidence="1 2">
    <name type="scientific">Allokutzneria oryzae</name>
    <dbReference type="NCBI Taxonomy" id="1378989"/>
    <lineage>
        <taxon>Bacteria</taxon>
        <taxon>Bacillati</taxon>
        <taxon>Actinomycetota</taxon>
        <taxon>Actinomycetes</taxon>
        <taxon>Pseudonocardiales</taxon>
        <taxon>Pseudonocardiaceae</taxon>
        <taxon>Allokutzneria</taxon>
    </lineage>
</organism>
<evidence type="ECO:0000313" key="1">
    <source>
        <dbReference type="EMBL" id="MFB9904205.1"/>
    </source>
</evidence>
<gene>
    <name evidence="1" type="ORF">ACFFQA_09650</name>
</gene>
<dbReference type="RefSeq" id="WP_377851397.1">
    <property type="nucleotide sequence ID" value="NZ_JBHLZU010000008.1"/>
</dbReference>
<accession>A0ABV5ZTI0</accession>
<dbReference type="Proteomes" id="UP001589693">
    <property type="component" value="Unassembled WGS sequence"/>
</dbReference>
<proteinExistence type="predicted"/>
<protein>
    <submittedName>
        <fullName evidence="1">Uncharacterized protein</fullName>
    </submittedName>
</protein>
<dbReference type="EMBL" id="JBHLZU010000008">
    <property type="protein sequence ID" value="MFB9904205.1"/>
    <property type="molecule type" value="Genomic_DNA"/>
</dbReference>